<dbReference type="Gene3D" id="3.10.10.10">
    <property type="entry name" value="HIV Type 1 Reverse Transcriptase, subunit A, domain 1"/>
    <property type="match status" value="1"/>
</dbReference>
<gene>
    <name evidence="1" type="ORF">Pfra01_000918000</name>
</gene>
<organism evidence="1 2">
    <name type="scientific">Phytophthora fragariaefolia</name>
    <dbReference type="NCBI Taxonomy" id="1490495"/>
    <lineage>
        <taxon>Eukaryota</taxon>
        <taxon>Sar</taxon>
        <taxon>Stramenopiles</taxon>
        <taxon>Oomycota</taxon>
        <taxon>Peronosporomycetes</taxon>
        <taxon>Peronosporales</taxon>
        <taxon>Peronosporaceae</taxon>
        <taxon>Phytophthora</taxon>
    </lineage>
</organism>
<dbReference type="Proteomes" id="UP001165121">
    <property type="component" value="Unassembled WGS sequence"/>
</dbReference>
<dbReference type="OrthoDB" id="420169at2759"/>
<dbReference type="PANTHER" id="PTHR24559">
    <property type="entry name" value="TRANSPOSON TY3-I GAG-POL POLYPROTEIN"/>
    <property type="match status" value="1"/>
</dbReference>
<dbReference type="InterPro" id="IPR053134">
    <property type="entry name" value="RNA-dir_DNA_polymerase"/>
</dbReference>
<dbReference type="AlphaFoldDB" id="A0A9W6XBA5"/>
<protein>
    <submittedName>
        <fullName evidence="1">Unnamed protein product</fullName>
    </submittedName>
</protein>
<dbReference type="PANTHER" id="PTHR24559:SF444">
    <property type="entry name" value="REVERSE TRANSCRIPTASE DOMAIN-CONTAINING PROTEIN"/>
    <property type="match status" value="1"/>
</dbReference>
<dbReference type="InterPro" id="IPR043502">
    <property type="entry name" value="DNA/RNA_pol_sf"/>
</dbReference>
<dbReference type="InterPro" id="IPR043128">
    <property type="entry name" value="Rev_trsase/Diguanyl_cyclase"/>
</dbReference>
<accession>A0A9W6XBA5</accession>
<name>A0A9W6XBA5_9STRA</name>
<keyword evidence="2" id="KW-1185">Reference proteome</keyword>
<evidence type="ECO:0000313" key="1">
    <source>
        <dbReference type="EMBL" id="GMF35055.1"/>
    </source>
</evidence>
<proteinExistence type="predicted"/>
<sequence>MEPAHRDLVVALLRQFAEIVEKKQGCLPLSKTEEAHDINTGSSAPIMLRRRRHAVAGNETIDKEVAEMLNMGWLKKDKSRGGSGGVGAQEGRQRTILYRLSGPQCCHHQGCLSAAESGRNDGGITWISKLHQLGFAKGDREKTPFATRWELFQVLRMPFGLCNPPSTFQRLMNCVLRGLAWVCCLVNLDDERHGGAACCGVGGGVRKAC</sequence>
<dbReference type="SUPFAM" id="SSF56672">
    <property type="entry name" value="DNA/RNA polymerases"/>
    <property type="match status" value="1"/>
</dbReference>
<comment type="caution">
    <text evidence="1">The sequence shown here is derived from an EMBL/GenBank/DDBJ whole genome shotgun (WGS) entry which is preliminary data.</text>
</comment>
<dbReference type="Gene3D" id="3.30.70.270">
    <property type="match status" value="1"/>
</dbReference>
<reference evidence="1" key="1">
    <citation type="submission" date="2023-04" db="EMBL/GenBank/DDBJ databases">
        <title>Phytophthora fragariaefolia NBRC 109709.</title>
        <authorList>
            <person name="Ichikawa N."/>
            <person name="Sato H."/>
            <person name="Tonouchi N."/>
        </authorList>
    </citation>
    <scope>NUCLEOTIDE SEQUENCE</scope>
    <source>
        <strain evidence="1">NBRC 109709</strain>
    </source>
</reference>
<dbReference type="EMBL" id="BSXT01000846">
    <property type="protein sequence ID" value="GMF35055.1"/>
    <property type="molecule type" value="Genomic_DNA"/>
</dbReference>
<evidence type="ECO:0000313" key="2">
    <source>
        <dbReference type="Proteomes" id="UP001165121"/>
    </source>
</evidence>